<dbReference type="SMART" id="SM00829">
    <property type="entry name" value="PKS_ER"/>
    <property type="match status" value="1"/>
</dbReference>
<gene>
    <name evidence="4" type="ORF">C7T94_11085</name>
</gene>
<dbReference type="GO" id="GO:0035925">
    <property type="term" value="F:mRNA 3'-UTR AU-rich region binding"/>
    <property type="evidence" value="ECO:0007669"/>
    <property type="project" value="TreeGrafter"/>
</dbReference>
<dbReference type="GO" id="GO:0005829">
    <property type="term" value="C:cytosol"/>
    <property type="evidence" value="ECO:0007669"/>
    <property type="project" value="TreeGrafter"/>
</dbReference>
<proteinExistence type="predicted"/>
<dbReference type="Proteomes" id="UP000240912">
    <property type="component" value="Unassembled WGS sequence"/>
</dbReference>
<dbReference type="Pfam" id="PF00107">
    <property type="entry name" value="ADH_zinc_N"/>
    <property type="match status" value="1"/>
</dbReference>
<name>A0A2T3HMZ9_9SPHI</name>
<dbReference type="InterPro" id="IPR002364">
    <property type="entry name" value="Quin_OxRdtase/zeta-crystal_CS"/>
</dbReference>
<dbReference type="GO" id="GO:0003960">
    <property type="term" value="F:quinone reductase (NADPH) activity"/>
    <property type="evidence" value="ECO:0007669"/>
    <property type="project" value="InterPro"/>
</dbReference>
<dbReference type="PANTHER" id="PTHR48106:SF13">
    <property type="entry name" value="QUINONE OXIDOREDUCTASE-RELATED"/>
    <property type="match status" value="1"/>
</dbReference>
<dbReference type="RefSeq" id="WP_107216075.1">
    <property type="nucleotide sequence ID" value="NZ_KZ686269.1"/>
</dbReference>
<dbReference type="InterPro" id="IPR011032">
    <property type="entry name" value="GroES-like_sf"/>
</dbReference>
<dbReference type="InterPro" id="IPR047618">
    <property type="entry name" value="QOR-like"/>
</dbReference>
<reference evidence="4 5" key="1">
    <citation type="submission" date="2018-03" db="EMBL/GenBank/DDBJ databases">
        <authorList>
            <person name="Keele B.F."/>
        </authorList>
    </citation>
    <scope>NUCLEOTIDE SEQUENCE [LARGE SCALE GENOMIC DNA]</scope>
    <source>
        <strain evidence="4 5">YL28-9</strain>
    </source>
</reference>
<evidence type="ECO:0000259" key="3">
    <source>
        <dbReference type="SMART" id="SM00829"/>
    </source>
</evidence>
<dbReference type="GO" id="GO:0070402">
    <property type="term" value="F:NADPH binding"/>
    <property type="evidence" value="ECO:0007669"/>
    <property type="project" value="TreeGrafter"/>
</dbReference>
<evidence type="ECO:0000313" key="4">
    <source>
        <dbReference type="EMBL" id="PST83809.1"/>
    </source>
</evidence>
<evidence type="ECO:0000256" key="2">
    <source>
        <dbReference type="ARBA" id="ARBA00023002"/>
    </source>
</evidence>
<dbReference type="CDD" id="cd05286">
    <property type="entry name" value="QOR2"/>
    <property type="match status" value="1"/>
</dbReference>
<keyword evidence="1" id="KW-0521">NADP</keyword>
<dbReference type="SUPFAM" id="SSF51735">
    <property type="entry name" value="NAD(P)-binding Rossmann-fold domains"/>
    <property type="match status" value="1"/>
</dbReference>
<dbReference type="Gene3D" id="3.40.50.720">
    <property type="entry name" value="NAD(P)-binding Rossmann-like Domain"/>
    <property type="match status" value="1"/>
</dbReference>
<keyword evidence="5" id="KW-1185">Reference proteome</keyword>
<dbReference type="EMBL" id="PYLS01000005">
    <property type="protein sequence ID" value="PST83809.1"/>
    <property type="molecule type" value="Genomic_DNA"/>
</dbReference>
<dbReference type="PROSITE" id="PS01162">
    <property type="entry name" value="QOR_ZETA_CRYSTAL"/>
    <property type="match status" value="1"/>
</dbReference>
<dbReference type="InterPro" id="IPR013154">
    <property type="entry name" value="ADH-like_N"/>
</dbReference>
<dbReference type="Gene3D" id="3.90.180.10">
    <property type="entry name" value="Medium-chain alcohol dehydrogenases, catalytic domain"/>
    <property type="match status" value="1"/>
</dbReference>
<keyword evidence="2" id="KW-0560">Oxidoreductase</keyword>
<dbReference type="InterPro" id="IPR036291">
    <property type="entry name" value="NAD(P)-bd_dom_sf"/>
</dbReference>
<sequence length="319" mass="33840">MKALIFNTPGGTDVLEYRDVPDPILTPGHLLVKTEAIGLNYADLMRRSGVYPLSGEAPYINGYEGAGTVIDANGQIGFSAGDRVCFADVPFANASLVAVPADHAIPLPAGISFETAASVMLQGLTAQFLTADCHQVREGETVLVHAAAGGVGQLLVQVGKLLGAKLICLVSSAEKKEIVQALGADAVFTYNENWVSAVQAHQPEGVDVVYDSVGTTLKDSLAATRVRGQVVLFGLAGGSLDLGNPLLLIAESKTITGGDLWNYLTSREERIRRSAELFGWLGSRQVRPARPHCFQLSEGKAAHDFMESRKSTGKILLIP</sequence>
<protein>
    <submittedName>
        <fullName evidence="4">Quinone oxidoreductase</fullName>
    </submittedName>
</protein>
<evidence type="ECO:0000313" key="5">
    <source>
        <dbReference type="Proteomes" id="UP000240912"/>
    </source>
</evidence>
<dbReference type="GO" id="GO:0008270">
    <property type="term" value="F:zinc ion binding"/>
    <property type="evidence" value="ECO:0007669"/>
    <property type="project" value="InterPro"/>
</dbReference>
<dbReference type="InterPro" id="IPR013149">
    <property type="entry name" value="ADH-like_C"/>
</dbReference>
<evidence type="ECO:0000256" key="1">
    <source>
        <dbReference type="ARBA" id="ARBA00022857"/>
    </source>
</evidence>
<comment type="caution">
    <text evidence="4">The sequence shown here is derived from an EMBL/GenBank/DDBJ whole genome shotgun (WGS) entry which is preliminary data.</text>
</comment>
<dbReference type="OrthoDB" id="9787435at2"/>
<feature type="domain" description="Enoyl reductase (ER)" evidence="3">
    <location>
        <begin position="10"/>
        <end position="317"/>
    </location>
</feature>
<dbReference type="Pfam" id="PF08240">
    <property type="entry name" value="ADH_N"/>
    <property type="match status" value="1"/>
</dbReference>
<dbReference type="InterPro" id="IPR020843">
    <property type="entry name" value="ER"/>
</dbReference>
<dbReference type="PANTHER" id="PTHR48106">
    <property type="entry name" value="QUINONE OXIDOREDUCTASE PIG3-RELATED"/>
    <property type="match status" value="1"/>
</dbReference>
<dbReference type="SUPFAM" id="SSF50129">
    <property type="entry name" value="GroES-like"/>
    <property type="match status" value="1"/>
</dbReference>
<dbReference type="AlphaFoldDB" id="A0A2T3HMZ9"/>
<accession>A0A2T3HMZ9</accession>
<organism evidence="4 5">
    <name type="scientific">Pedobacter yulinensis</name>
    <dbReference type="NCBI Taxonomy" id="2126353"/>
    <lineage>
        <taxon>Bacteria</taxon>
        <taxon>Pseudomonadati</taxon>
        <taxon>Bacteroidota</taxon>
        <taxon>Sphingobacteriia</taxon>
        <taxon>Sphingobacteriales</taxon>
        <taxon>Sphingobacteriaceae</taxon>
        <taxon>Pedobacter</taxon>
    </lineage>
</organism>